<feature type="domain" description="RNA polymerase sigma-70 region 2" evidence="7">
    <location>
        <begin position="27"/>
        <end position="94"/>
    </location>
</feature>
<evidence type="ECO:0000259" key="7">
    <source>
        <dbReference type="Pfam" id="PF04542"/>
    </source>
</evidence>
<keyword evidence="2 6" id="KW-0805">Transcription regulation</keyword>
<evidence type="ECO:0000259" key="8">
    <source>
        <dbReference type="Pfam" id="PF08281"/>
    </source>
</evidence>
<dbReference type="Pfam" id="PF04542">
    <property type="entry name" value="Sigma70_r2"/>
    <property type="match status" value="1"/>
</dbReference>
<protein>
    <recommendedName>
        <fullName evidence="6">RNA polymerase sigma factor</fullName>
    </recommendedName>
</protein>
<reference evidence="9" key="1">
    <citation type="journal article" date="2020" name="mSystems">
        <title>Genome- and Community-Level Interaction Insights into Carbon Utilization and Element Cycling Functions of Hydrothermarchaeota in Hydrothermal Sediment.</title>
        <authorList>
            <person name="Zhou Z."/>
            <person name="Liu Y."/>
            <person name="Xu W."/>
            <person name="Pan J."/>
            <person name="Luo Z.H."/>
            <person name="Li M."/>
        </authorList>
    </citation>
    <scope>NUCLEOTIDE SEQUENCE [LARGE SCALE GENOMIC DNA]</scope>
    <source>
        <strain evidence="9">SpSt-961</strain>
    </source>
</reference>
<comment type="caution">
    <text evidence="9">The sequence shown here is derived from an EMBL/GenBank/DDBJ whole genome shotgun (WGS) entry which is preliminary data.</text>
</comment>
<dbReference type="InterPro" id="IPR013324">
    <property type="entry name" value="RNA_pol_sigma_r3/r4-like"/>
</dbReference>
<organism evidence="9">
    <name type="scientific">candidate division WOR-3 bacterium</name>
    <dbReference type="NCBI Taxonomy" id="2052148"/>
    <lineage>
        <taxon>Bacteria</taxon>
        <taxon>Bacteria division WOR-3</taxon>
    </lineage>
</organism>
<dbReference type="InterPro" id="IPR039425">
    <property type="entry name" value="RNA_pol_sigma-70-like"/>
</dbReference>
<sequence>MYNYNSESDEAIIKAVKDGDIESFGILIERYKLHVYRLVYRMVHNRDNAEDLVQEVFIKAYIGLKGFKSGHKFTSWLYRIAMNHTLNFIKNEKKIELQSIESVEFYSDGKDDPVQMVQEKILKERIEKAIEQLPAEQRAVIILRVQEKLSYEEIGKVLNISKGTVMSRLARARQRLKEILYEKRK</sequence>
<dbReference type="InterPro" id="IPR007627">
    <property type="entry name" value="RNA_pol_sigma70_r2"/>
</dbReference>
<evidence type="ECO:0000256" key="5">
    <source>
        <dbReference type="ARBA" id="ARBA00023163"/>
    </source>
</evidence>
<dbReference type="PROSITE" id="PS01063">
    <property type="entry name" value="SIGMA70_ECF"/>
    <property type="match status" value="1"/>
</dbReference>
<dbReference type="InterPro" id="IPR036388">
    <property type="entry name" value="WH-like_DNA-bd_sf"/>
</dbReference>
<evidence type="ECO:0000256" key="3">
    <source>
        <dbReference type="ARBA" id="ARBA00023082"/>
    </source>
</evidence>
<feature type="domain" description="RNA polymerase sigma factor 70 region 4 type 2" evidence="8">
    <location>
        <begin position="124"/>
        <end position="176"/>
    </location>
</feature>
<name>A0A7V3RG83_UNCW3</name>
<gene>
    <name evidence="9" type="ORF">ENX68_01115</name>
</gene>
<evidence type="ECO:0000256" key="4">
    <source>
        <dbReference type="ARBA" id="ARBA00023125"/>
    </source>
</evidence>
<dbReference type="Gene3D" id="1.10.1740.10">
    <property type="match status" value="1"/>
</dbReference>
<dbReference type="AlphaFoldDB" id="A0A7V3RG83"/>
<evidence type="ECO:0000256" key="2">
    <source>
        <dbReference type="ARBA" id="ARBA00023015"/>
    </source>
</evidence>
<evidence type="ECO:0000313" key="9">
    <source>
        <dbReference type="EMBL" id="HGE77584.1"/>
    </source>
</evidence>
<keyword evidence="5 6" id="KW-0804">Transcription</keyword>
<dbReference type="PANTHER" id="PTHR43133">
    <property type="entry name" value="RNA POLYMERASE ECF-TYPE SIGMA FACTO"/>
    <property type="match status" value="1"/>
</dbReference>
<dbReference type="InterPro" id="IPR000838">
    <property type="entry name" value="RNA_pol_sigma70_ECF_CS"/>
</dbReference>
<dbReference type="Pfam" id="PF08281">
    <property type="entry name" value="Sigma70_r4_2"/>
    <property type="match status" value="1"/>
</dbReference>
<evidence type="ECO:0000256" key="6">
    <source>
        <dbReference type="RuleBase" id="RU000716"/>
    </source>
</evidence>
<dbReference type="CDD" id="cd06171">
    <property type="entry name" value="Sigma70_r4"/>
    <property type="match status" value="1"/>
</dbReference>
<dbReference type="Gene3D" id="1.10.10.10">
    <property type="entry name" value="Winged helix-like DNA-binding domain superfamily/Winged helix DNA-binding domain"/>
    <property type="match status" value="1"/>
</dbReference>
<dbReference type="InterPro" id="IPR014284">
    <property type="entry name" value="RNA_pol_sigma-70_dom"/>
</dbReference>
<keyword evidence="4 6" id="KW-0238">DNA-binding</keyword>
<dbReference type="NCBIfam" id="TIGR02937">
    <property type="entry name" value="sigma70-ECF"/>
    <property type="match status" value="1"/>
</dbReference>
<dbReference type="GO" id="GO:0016987">
    <property type="term" value="F:sigma factor activity"/>
    <property type="evidence" value="ECO:0007669"/>
    <property type="project" value="UniProtKB-KW"/>
</dbReference>
<dbReference type="SUPFAM" id="SSF88946">
    <property type="entry name" value="Sigma2 domain of RNA polymerase sigma factors"/>
    <property type="match status" value="1"/>
</dbReference>
<dbReference type="EMBL" id="DTOZ01000037">
    <property type="protein sequence ID" value="HGE77584.1"/>
    <property type="molecule type" value="Genomic_DNA"/>
</dbReference>
<proteinExistence type="inferred from homology"/>
<accession>A0A7V3RG83</accession>
<dbReference type="GO" id="GO:0003677">
    <property type="term" value="F:DNA binding"/>
    <property type="evidence" value="ECO:0007669"/>
    <property type="project" value="UniProtKB-KW"/>
</dbReference>
<dbReference type="SUPFAM" id="SSF88659">
    <property type="entry name" value="Sigma3 and sigma4 domains of RNA polymerase sigma factors"/>
    <property type="match status" value="1"/>
</dbReference>
<dbReference type="InterPro" id="IPR013325">
    <property type="entry name" value="RNA_pol_sigma_r2"/>
</dbReference>
<dbReference type="PANTHER" id="PTHR43133:SF8">
    <property type="entry name" value="RNA POLYMERASE SIGMA FACTOR HI_1459-RELATED"/>
    <property type="match status" value="1"/>
</dbReference>
<keyword evidence="3 6" id="KW-0731">Sigma factor</keyword>
<evidence type="ECO:0000256" key="1">
    <source>
        <dbReference type="ARBA" id="ARBA00010641"/>
    </source>
</evidence>
<dbReference type="GO" id="GO:0006352">
    <property type="term" value="P:DNA-templated transcription initiation"/>
    <property type="evidence" value="ECO:0007669"/>
    <property type="project" value="InterPro"/>
</dbReference>
<dbReference type="InterPro" id="IPR013249">
    <property type="entry name" value="RNA_pol_sigma70_r4_t2"/>
</dbReference>
<comment type="similarity">
    <text evidence="1 6">Belongs to the sigma-70 factor family. ECF subfamily.</text>
</comment>